<proteinExistence type="predicted"/>
<reference evidence="8" key="1">
    <citation type="submission" date="2022-02" db="EMBL/GenBank/DDBJ databases">
        <title>Emergence and expansion in Europe of a Vibrio aestuarianus clonal complex pathogenic for oysters.</title>
        <authorList>
            <person name="Mesnil A."/>
            <person name="Travers M.-A."/>
        </authorList>
    </citation>
    <scope>NUCLEOTIDE SEQUENCE</scope>
    <source>
        <strain evidence="8">19_064_11T1</strain>
    </source>
</reference>
<evidence type="ECO:0000259" key="7">
    <source>
        <dbReference type="PROSITE" id="PS51900"/>
    </source>
</evidence>
<dbReference type="PANTHER" id="PTHR30349">
    <property type="entry name" value="PHAGE INTEGRASE-RELATED"/>
    <property type="match status" value="1"/>
</dbReference>
<gene>
    <name evidence="8" type="ORF">L9W94_17665</name>
</gene>
<evidence type="ECO:0000256" key="3">
    <source>
        <dbReference type="ARBA" id="ARBA00023125"/>
    </source>
</evidence>
<evidence type="ECO:0000256" key="1">
    <source>
        <dbReference type="ARBA" id="ARBA00022829"/>
    </source>
</evidence>
<organism evidence="8 9">
    <name type="scientific">Vibrio aestuarianus</name>
    <dbReference type="NCBI Taxonomy" id="28171"/>
    <lineage>
        <taxon>Bacteria</taxon>
        <taxon>Pseudomonadati</taxon>
        <taxon>Pseudomonadota</taxon>
        <taxon>Gammaproteobacteria</taxon>
        <taxon>Vibrionales</taxon>
        <taxon>Vibrionaceae</taxon>
        <taxon>Vibrio</taxon>
    </lineage>
</organism>
<dbReference type="GO" id="GO:0015074">
    <property type="term" value="P:DNA integration"/>
    <property type="evidence" value="ECO:0007669"/>
    <property type="project" value="UniProtKB-KW"/>
</dbReference>
<dbReference type="GO" id="GO:0003677">
    <property type="term" value="F:DNA binding"/>
    <property type="evidence" value="ECO:0007669"/>
    <property type="project" value="UniProtKB-UniRule"/>
</dbReference>
<comment type="caution">
    <text evidence="8">The sequence shown here is derived from an EMBL/GenBank/DDBJ whole genome shotgun (WGS) entry which is preliminary data.</text>
</comment>
<dbReference type="Pfam" id="PF02899">
    <property type="entry name" value="Phage_int_SAM_1"/>
    <property type="match status" value="1"/>
</dbReference>
<dbReference type="SUPFAM" id="SSF56349">
    <property type="entry name" value="DNA breaking-rejoining enzymes"/>
    <property type="match status" value="1"/>
</dbReference>
<dbReference type="PROSITE" id="PS51898">
    <property type="entry name" value="TYR_RECOMBINASE"/>
    <property type="match status" value="1"/>
</dbReference>
<evidence type="ECO:0000313" key="8">
    <source>
        <dbReference type="EMBL" id="MDE1243931.1"/>
    </source>
</evidence>
<dbReference type="Proteomes" id="UP001140979">
    <property type="component" value="Unassembled WGS sequence"/>
</dbReference>
<dbReference type="Gene3D" id="1.10.150.130">
    <property type="match status" value="1"/>
</dbReference>
<sequence length="339" mass="39077">MKMTHQATDLSVMIQKFFGDYLLQQRRLSHNTVAAYRDSLRLYLLFLSERLKRPVARLCLSDMGYDTTLCFLQSLEEQRHNSVRTRNNRLAAIKSFLNYVATYLPETMPEASKVLAIPQKSWGRPLLDYLEKEEMEALINATDIRTWSGERDRVMLLVLYNTGARVSEVTRLKVQDIDLEYQHSVHFFGKGRKERVVPLWSNTVNNLKSWLLRLPSNQHGNFPLFPNRFSEHMTRSGVRKRLKVIQFKAAKTCPSLSKKNITPHTLRHTTAMHLLQSGVDLSLIALWLGHERIETTHQYMNANLEMKKTALASLEPVSIKNAGKPKALPESVLAYLESL</sequence>
<feature type="domain" description="Core-binding (CB)" evidence="7">
    <location>
        <begin position="8"/>
        <end position="101"/>
    </location>
</feature>
<name>A0A9X4EX56_9VIBR</name>
<keyword evidence="4" id="KW-0233">DNA recombination</keyword>
<protein>
    <submittedName>
        <fullName evidence="8">Site-specific integrase</fullName>
    </submittedName>
</protein>
<dbReference type="PANTHER" id="PTHR30349:SF81">
    <property type="entry name" value="TYROSINE RECOMBINASE XERC"/>
    <property type="match status" value="1"/>
</dbReference>
<dbReference type="PROSITE" id="PS51900">
    <property type="entry name" value="CB"/>
    <property type="match status" value="1"/>
</dbReference>
<dbReference type="InterPro" id="IPR011010">
    <property type="entry name" value="DNA_brk_join_enz"/>
</dbReference>
<dbReference type="EMBL" id="JAKNBA010000045">
    <property type="protein sequence ID" value="MDE1243931.1"/>
    <property type="molecule type" value="Genomic_DNA"/>
</dbReference>
<dbReference type="GO" id="GO:0007059">
    <property type="term" value="P:chromosome segregation"/>
    <property type="evidence" value="ECO:0007669"/>
    <property type="project" value="UniProtKB-KW"/>
</dbReference>
<dbReference type="GO" id="GO:0006310">
    <property type="term" value="P:DNA recombination"/>
    <property type="evidence" value="ECO:0007669"/>
    <property type="project" value="UniProtKB-KW"/>
</dbReference>
<keyword evidence="1" id="KW-0159">Chromosome partition</keyword>
<dbReference type="InterPro" id="IPR002104">
    <property type="entry name" value="Integrase_catalytic"/>
</dbReference>
<dbReference type="Pfam" id="PF00589">
    <property type="entry name" value="Phage_integrase"/>
    <property type="match status" value="1"/>
</dbReference>
<evidence type="ECO:0000313" key="9">
    <source>
        <dbReference type="Proteomes" id="UP001140979"/>
    </source>
</evidence>
<dbReference type="SUPFAM" id="SSF47823">
    <property type="entry name" value="lambda integrase-like, N-terminal domain"/>
    <property type="match status" value="1"/>
</dbReference>
<dbReference type="InterPro" id="IPR050090">
    <property type="entry name" value="Tyrosine_recombinase_XerCD"/>
</dbReference>
<dbReference type="InterPro" id="IPR013762">
    <property type="entry name" value="Integrase-like_cat_sf"/>
</dbReference>
<dbReference type="InterPro" id="IPR044068">
    <property type="entry name" value="CB"/>
</dbReference>
<keyword evidence="3 5" id="KW-0238">DNA-binding</keyword>
<keyword evidence="2" id="KW-0229">DNA integration</keyword>
<dbReference type="RefSeq" id="WP_274683814.1">
    <property type="nucleotide sequence ID" value="NZ_JAKNBA010000045.1"/>
</dbReference>
<evidence type="ECO:0000256" key="2">
    <source>
        <dbReference type="ARBA" id="ARBA00022908"/>
    </source>
</evidence>
<accession>A0A9X4EX56</accession>
<dbReference type="InterPro" id="IPR010998">
    <property type="entry name" value="Integrase_recombinase_N"/>
</dbReference>
<dbReference type="AlphaFoldDB" id="A0A9X4EX56"/>
<evidence type="ECO:0000256" key="4">
    <source>
        <dbReference type="ARBA" id="ARBA00023172"/>
    </source>
</evidence>
<dbReference type="InterPro" id="IPR004107">
    <property type="entry name" value="Integrase_SAM-like_N"/>
</dbReference>
<evidence type="ECO:0000256" key="5">
    <source>
        <dbReference type="PROSITE-ProRule" id="PRU01248"/>
    </source>
</evidence>
<feature type="domain" description="Tyr recombinase" evidence="6">
    <location>
        <begin position="125"/>
        <end position="312"/>
    </location>
</feature>
<evidence type="ECO:0000259" key="6">
    <source>
        <dbReference type="PROSITE" id="PS51898"/>
    </source>
</evidence>
<dbReference type="Gene3D" id="1.10.443.10">
    <property type="entry name" value="Intergrase catalytic core"/>
    <property type="match status" value="1"/>
</dbReference>